<keyword evidence="3" id="KW-1185">Reference proteome</keyword>
<name>A0ABW0L5Y3_9BURK</name>
<reference evidence="3" key="1">
    <citation type="journal article" date="2019" name="Int. J. Syst. Evol. Microbiol.">
        <title>The Global Catalogue of Microorganisms (GCM) 10K type strain sequencing project: providing services to taxonomists for standard genome sequencing and annotation.</title>
        <authorList>
            <consortium name="The Broad Institute Genomics Platform"/>
            <consortium name="The Broad Institute Genome Sequencing Center for Infectious Disease"/>
            <person name="Wu L."/>
            <person name="Ma J."/>
        </authorList>
    </citation>
    <scope>NUCLEOTIDE SEQUENCE [LARGE SCALE GENOMIC DNA]</scope>
    <source>
        <strain evidence="3">KACC 12649</strain>
    </source>
</reference>
<feature type="signal peptide" evidence="1">
    <location>
        <begin position="1"/>
        <end position="23"/>
    </location>
</feature>
<evidence type="ECO:0000313" key="2">
    <source>
        <dbReference type="EMBL" id="MFC5460262.1"/>
    </source>
</evidence>
<evidence type="ECO:0000313" key="3">
    <source>
        <dbReference type="Proteomes" id="UP001596050"/>
    </source>
</evidence>
<accession>A0ABW0L5Y3</accession>
<proteinExistence type="predicted"/>
<organism evidence="2 3">
    <name type="scientific">Massilia niabensis</name>
    <dbReference type="NCBI Taxonomy" id="544910"/>
    <lineage>
        <taxon>Bacteria</taxon>
        <taxon>Pseudomonadati</taxon>
        <taxon>Pseudomonadota</taxon>
        <taxon>Betaproteobacteria</taxon>
        <taxon>Burkholderiales</taxon>
        <taxon>Oxalobacteraceae</taxon>
        <taxon>Telluria group</taxon>
        <taxon>Massilia</taxon>
    </lineage>
</organism>
<dbReference type="EMBL" id="JBHSMU010000009">
    <property type="protein sequence ID" value="MFC5460262.1"/>
    <property type="molecule type" value="Genomic_DNA"/>
</dbReference>
<dbReference type="Pfam" id="PF11159">
    <property type="entry name" value="DUF2939"/>
    <property type="match status" value="1"/>
</dbReference>
<feature type="chain" id="PRO_5046242382" evidence="1">
    <location>
        <begin position="24"/>
        <end position="186"/>
    </location>
</feature>
<dbReference type="RefSeq" id="WP_379782944.1">
    <property type="nucleotide sequence ID" value="NZ_JBHSMU010000009.1"/>
</dbReference>
<sequence>MKRSHVLIAAVAVVASLALSSYASPYWTLHRMKTAIAEKDADRFSSYIDFPALRESVKGQMMVMMNKRLSRPEMADNPFAGIGQMMGAALINPIVDAAVSPAGVIAMFKSGEARPLPDAGGKREAPEAGDEADRAPDYAVDYEGWSRVAIAKPGDDAGRFILKRTGLWSWQLAALELPESVLAAGE</sequence>
<dbReference type="Proteomes" id="UP001596050">
    <property type="component" value="Unassembled WGS sequence"/>
</dbReference>
<gene>
    <name evidence="2" type="ORF">ACFPN5_10630</name>
</gene>
<evidence type="ECO:0000256" key="1">
    <source>
        <dbReference type="SAM" id="SignalP"/>
    </source>
</evidence>
<keyword evidence="1" id="KW-0732">Signal</keyword>
<comment type="caution">
    <text evidence="2">The sequence shown here is derived from an EMBL/GenBank/DDBJ whole genome shotgun (WGS) entry which is preliminary data.</text>
</comment>
<protein>
    <submittedName>
        <fullName evidence="2">DUF2939 domain-containing protein</fullName>
    </submittedName>
</protein>
<dbReference type="InterPro" id="IPR021330">
    <property type="entry name" value="DUF2939"/>
</dbReference>